<dbReference type="AlphaFoldDB" id="A0AAN5I9L2"/>
<feature type="non-terminal residue" evidence="2">
    <location>
        <position position="1"/>
    </location>
</feature>
<evidence type="ECO:0000256" key="1">
    <source>
        <dbReference type="SAM" id="MobiDB-lite"/>
    </source>
</evidence>
<feature type="compositionally biased region" description="Low complexity" evidence="1">
    <location>
        <begin position="44"/>
        <end position="81"/>
    </location>
</feature>
<evidence type="ECO:0000313" key="3">
    <source>
        <dbReference type="Proteomes" id="UP001328107"/>
    </source>
</evidence>
<dbReference type="EMBL" id="BTRK01000006">
    <property type="protein sequence ID" value="GMR56534.1"/>
    <property type="molecule type" value="Genomic_DNA"/>
</dbReference>
<keyword evidence="3" id="KW-1185">Reference proteome</keyword>
<protein>
    <submittedName>
        <fullName evidence="2">Uncharacterized protein</fullName>
    </submittedName>
</protein>
<gene>
    <name evidence="2" type="ORF">PMAYCL1PPCAC_26729</name>
</gene>
<comment type="caution">
    <text evidence="2">The sequence shown here is derived from an EMBL/GenBank/DDBJ whole genome shotgun (WGS) entry which is preliminary data.</text>
</comment>
<organism evidence="2 3">
    <name type="scientific">Pristionchus mayeri</name>
    <dbReference type="NCBI Taxonomy" id="1317129"/>
    <lineage>
        <taxon>Eukaryota</taxon>
        <taxon>Metazoa</taxon>
        <taxon>Ecdysozoa</taxon>
        <taxon>Nematoda</taxon>
        <taxon>Chromadorea</taxon>
        <taxon>Rhabditida</taxon>
        <taxon>Rhabditina</taxon>
        <taxon>Diplogasteromorpha</taxon>
        <taxon>Diplogasteroidea</taxon>
        <taxon>Neodiplogasteridae</taxon>
        <taxon>Pristionchus</taxon>
    </lineage>
</organism>
<dbReference type="Proteomes" id="UP001328107">
    <property type="component" value="Unassembled WGS sequence"/>
</dbReference>
<reference evidence="3" key="1">
    <citation type="submission" date="2022-10" db="EMBL/GenBank/DDBJ databases">
        <title>Genome assembly of Pristionchus species.</title>
        <authorList>
            <person name="Yoshida K."/>
            <person name="Sommer R.J."/>
        </authorList>
    </citation>
    <scope>NUCLEOTIDE SEQUENCE [LARGE SCALE GENOMIC DNA]</scope>
    <source>
        <strain evidence="3">RS5460</strain>
    </source>
</reference>
<name>A0AAN5I9L2_9BILA</name>
<sequence length="178" mass="18622">TSGVTTRVRYCIALPDGCSHTKKVSCSGSYSEVQWCSLNTTTSTITSTTSSGSSSTTVTSTTTSTKVSPTTTIPRSSTPTTGPDCCPALTQSMSPPEFADGSMTFSYNNNTSNNSCLSTVIVTCSQTDPSFEVYASIVANGIQFLDYLPTRASFPGKCSGGLGTWALLHWLSRLSSVG</sequence>
<accession>A0AAN5I9L2</accession>
<feature type="region of interest" description="Disordered" evidence="1">
    <location>
        <begin position="44"/>
        <end position="82"/>
    </location>
</feature>
<proteinExistence type="predicted"/>
<evidence type="ECO:0000313" key="2">
    <source>
        <dbReference type="EMBL" id="GMR56534.1"/>
    </source>
</evidence>